<reference evidence="13" key="1">
    <citation type="submission" date="2016-10" db="EMBL/GenBank/DDBJ databases">
        <authorList>
            <person name="Varghese N."/>
            <person name="Submissions S."/>
        </authorList>
    </citation>
    <scope>NUCLEOTIDE SEQUENCE [LARGE SCALE GENOMIC DNA]</scope>
    <source>
        <strain evidence="13">DSM 45413</strain>
    </source>
</reference>
<dbReference type="OrthoDB" id="3284414at2"/>
<evidence type="ECO:0000259" key="11">
    <source>
        <dbReference type="Pfam" id="PF03600"/>
    </source>
</evidence>
<evidence type="ECO:0000313" key="13">
    <source>
        <dbReference type="Proteomes" id="UP000198960"/>
    </source>
</evidence>
<keyword evidence="8 10" id="KW-1133">Transmembrane helix</keyword>
<evidence type="ECO:0000256" key="4">
    <source>
        <dbReference type="ARBA" id="ARBA00022448"/>
    </source>
</evidence>
<dbReference type="GO" id="GO:0005886">
    <property type="term" value="C:plasma membrane"/>
    <property type="evidence" value="ECO:0007669"/>
    <property type="project" value="UniProtKB-SubCell"/>
</dbReference>
<evidence type="ECO:0000256" key="9">
    <source>
        <dbReference type="ARBA" id="ARBA00023136"/>
    </source>
</evidence>
<sequence>MPGVDPLALAASAVVLAAVLGAALAARPRVPAAAVAVGGALLLCAAGLVGWSDAADAVGDVAPTIGFLVLVLVLAALADAEGLFTWAAAVTAGRGGHSPTLLLGRVAVLAAVVTAVLSLDATVVLLVPVVLATAARLGVSARPHALLTGHLANSASLLLPVSNLTNLLAFAATGLSFLHFAGLMAGPWVAAVAVEFLVLRALYRGDLARRPAAPAPDAPPVPRFALAVVALTVAGFGVAAPIGISPAWPAAAGATALAVRRLSLRTGRPAELVRAADLPFAAFVAGLTVVVLAVRRHGLEALLADLLPDGDDLPALLAVAGAAAVLANLVNNLPATLALLPVAAAGGPGTALAILIGVNVGPNLTYAGSLANLLWRRALGPAAPGAAGFSAVGLATVPLTLLAATVALWTALRL</sequence>
<dbReference type="AlphaFoldDB" id="A0A1H8VR88"/>
<comment type="similarity">
    <text evidence="3">Belongs to the CitM (TC 2.A.11) transporter family.</text>
</comment>
<evidence type="ECO:0000256" key="10">
    <source>
        <dbReference type="SAM" id="Phobius"/>
    </source>
</evidence>
<keyword evidence="4" id="KW-0813">Transport</keyword>
<keyword evidence="9 10" id="KW-0472">Membrane</keyword>
<keyword evidence="7" id="KW-0059">Arsenical resistance</keyword>
<dbReference type="GO" id="GO:0015105">
    <property type="term" value="F:arsenite transmembrane transporter activity"/>
    <property type="evidence" value="ECO:0007669"/>
    <property type="project" value="InterPro"/>
</dbReference>
<feature type="transmembrane region" description="Helical" evidence="10">
    <location>
        <begin position="272"/>
        <end position="293"/>
    </location>
</feature>
<feature type="domain" description="Citrate transporter-like" evidence="11">
    <location>
        <begin position="28"/>
        <end position="351"/>
    </location>
</feature>
<dbReference type="InterPro" id="IPR000802">
    <property type="entry name" value="Arsenical_pump_ArsB"/>
</dbReference>
<dbReference type="InterPro" id="IPR004680">
    <property type="entry name" value="Cit_transptr-like_dom"/>
</dbReference>
<dbReference type="Proteomes" id="UP000198960">
    <property type="component" value="Unassembled WGS sequence"/>
</dbReference>
<accession>A0A1H8VR88</accession>
<name>A0A1H8VR88_9ACTN</name>
<dbReference type="RefSeq" id="WP_091947042.1">
    <property type="nucleotide sequence ID" value="NZ_FOEE01000013.1"/>
</dbReference>
<evidence type="ECO:0000256" key="8">
    <source>
        <dbReference type="ARBA" id="ARBA00022989"/>
    </source>
</evidence>
<comment type="subcellular location">
    <subcellularLocation>
        <location evidence="1">Cell membrane</location>
        <topology evidence="1">Multi-pass membrane protein</topology>
    </subcellularLocation>
</comment>
<feature type="transmembrane region" description="Helical" evidence="10">
    <location>
        <begin position="382"/>
        <end position="412"/>
    </location>
</feature>
<feature type="transmembrane region" description="Helical" evidence="10">
    <location>
        <begin position="6"/>
        <end position="25"/>
    </location>
</feature>
<dbReference type="PRINTS" id="PR00758">
    <property type="entry name" value="ARSENICPUMP"/>
</dbReference>
<gene>
    <name evidence="12" type="ORF">SAMN05660991_03749</name>
</gene>
<evidence type="ECO:0000256" key="6">
    <source>
        <dbReference type="ARBA" id="ARBA00022692"/>
    </source>
</evidence>
<dbReference type="PANTHER" id="PTHR43302">
    <property type="entry name" value="TRANSPORTER ARSB-RELATED"/>
    <property type="match status" value="1"/>
</dbReference>
<organism evidence="12 13">
    <name type="scientific">Trujillonella endophytica</name>
    <dbReference type="NCBI Taxonomy" id="673521"/>
    <lineage>
        <taxon>Bacteria</taxon>
        <taxon>Bacillati</taxon>
        <taxon>Actinomycetota</taxon>
        <taxon>Actinomycetes</taxon>
        <taxon>Geodermatophilales</taxon>
        <taxon>Geodermatophilaceae</taxon>
        <taxon>Trujillonella</taxon>
    </lineage>
</organism>
<feature type="transmembrane region" description="Helical" evidence="10">
    <location>
        <begin position="313"/>
        <end position="330"/>
    </location>
</feature>
<keyword evidence="5" id="KW-1003">Cell membrane</keyword>
<keyword evidence="13" id="KW-1185">Reference proteome</keyword>
<feature type="transmembrane region" description="Helical" evidence="10">
    <location>
        <begin position="337"/>
        <end position="362"/>
    </location>
</feature>
<dbReference type="PANTHER" id="PTHR43302:SF5">
    <property type="entry name" value="TRANSPORTER ARSB-RELATED"/>
    <property type="match status" value="1"/>
</dbReference>
<evidence type="ECO:0000256" key="5">
    <source>
        <dbReference type="ARBA" id="ARBA00022475"/>
    </source>
</evidence>
<feature type="transmembrane region" description="Helical" evidence="10">
    <location>
        <begin position="185"/>
        <end position="203"/>
    </location>
</feature>
<keyword evidence="6 10" id="KW-0812">Transmembrane</keyword>
<evidence type="ECO:0000256" key="1">
    <source>
        <dbReference type="ARBA" id="ARBA00004651"/>
    </source>
</evidence>
<evidence type="ECO:0000256" key="7">
    <source>
        <dbReference type="ARBA" id="ARBA00022849"/>
    </source>
</evidence>
<comment type="similarity">
    <text evidence="2">Belongs to the ArsB family.</text>
</comment>
<feature type="transmembrane region" description="Helical" evidence="10">
    <location>
        <begin position="64"/>
        <end position="90"/>
    </location>
</feature>
<protein>
    <submittedName>
        <fullName evidence="12">Arsenite efflux membrane protein ArsB (TC 3.A.4.1.1 TC 2.A.45.1.1)</fullName>
    </submittedName>
</protein>
<evidence type="ECO:0000256" key="2">
    <source>
        <dbReference type="ARBA" id="ARBA00006433"/>
    </source>
</evidence>
<proteinExistence type="inferred from homology"/>
<feature type="transmembrane region" description="Helical" evidence="10">
    <location>
        <begin position="102"/>
        <end position="135"/>
    </location>
</feature>
<dbReference type="STRING" id="673521.SAMN05660991_03749"/>
<feature type="transmembrane region" description="Helical" evidence="10">
    <location>
        <begin position="155"/>
        <end position="178"/>
    </location>
</feature>
<dbReference type="EMBL" id="FOEE01000013">
    <property type="protein sequence ID" value="SEP17946.1"/>
    <property type="molecule type" value="Genomic_DNA"/>
</dbReference>
<evidence type="ECO:0000313" key="12">
    <source>
        <dbReference type="EMBL" id="SEP17946.1"/>
    </source>
</evidence>
<dbReference type="Pfam" id="PF03600">
    <property type="entry name" value="CitMHS"/>
    <property type="match status" value="1"/>
</dbReference>
<evidence type="ECO:0000256" key="3">
    <source>
        <dbReference type="ARBA" id="ARBA00009843"/>
    </source>
</evidence>
<feature type="transmembrane region" description="Helical" evidence="10">
    <location>
        <begin position="223"/>
        <end position="251"/>
    </location>
</feature>
<dbReference type="GO" id="GO:0046685">
    <property type="term" value="P:response to arsenic-containing substance"/>
    <property type="evidence" value="ECO:0007669"/>
    <property type="project" value="UniProtKB-KW"/>
</dbReference>
<feature type="transmembrane region" description="Helical" evidence="10">
    <location>
        <begin position="32"/>
        <end position="52"/>
    </location>
</feature>